<dbReference type="Proteomes" id="UP000271098">
    <property type="component" value="Unassembled WGS sequence"/>
</dbReference>
<organism evidence="4">
    <name type="scientific">Gongylonema pulchrum</name>
    <dbReference type="NCBI Taxonomy" id="637853"/>
    <lineage>
        <taxon>Eukaryota</taxon>
        <taxon>Metazoa</taxon>
        <taxon>Ecdysozoa</taxon>
        <taxon>Nematoda</taxon>
        <taxon>Chromadorea</taxon>
        <taxon>Rhabditida</taxon>
        <taxon>Spirurina</taxon>
        <taxon>Spiruromorpha</taxon>
        <taxon>Spiruroidea</taxon>
        <taxon>Gongylonematidae</taxon>
        <taxon>Gongylonema</taxon>
    </lineage>
</organism>
<protein>
    <submittedName>
        <fullName evidence="4">Small hydrophilic protein</fullName>
    </submittedName>
</protein>
<evidence type="ECO:0000313" key="4">
    <source>
        <dbReference type="WBParaSite" id="GPUH_0000417501-mRNA-1"/>
    </source>
</evidence>
<gene>
    <name evidence="2" type="ORF">GPUH_LOCUS4168</name>
</gene>
<name>A0A183D627_9BILA</name>
<keyword evidence="3" id="KW-1185">Reference proteome</keyword>
<feature type="compositionally biased region" description="Basic and acidic residues" evidence="1">
    <location>
        <begin position="39"/>
        <end position="58"/>
    </location>
</feature>
<proteinExistence type="predicted"/>
<sequence>MANKYYKSKQNRERGQLCNLRQQNPDEALRHSLGPQGDIHGKEPDDKPVEVVPAHERSAALLRKSSLEKRKTAQESNSYCAAYHH</sequence>
<reference evidence="4" key="1">
    <citation type="submission" date="2016-06" db="UniProtKB">
        <authorList>
            <consortium name="WormBaseParasite"/>
        </authorList>
    </citation>
    <scope>IDENTIFICATION</scope>
</reference>
<dbReference type="AlphaFoldDB" id="A0A183D627"/>
<accession>A0A183D627</accession>
<evidence type="ECO:0000313" key="2">
    <source>
        <dbReference type="EMBL" id="VDK42978.1"/>
    </source>
</evidence>
<evidence type="ECO:0000313" key="3">
    <source>
        <dbReference type="Proteomes" id="UP000271098"/>
    </source>
</evidence>
<feature type="region of interest" description="Disordered" evidence="1">
    <location>
        <begin position="28"/>
        <end position="85"/>
    </location>
</feature>
<evidence type="ECO:0000256" key="1">
    <source>
        <dbReference type="SAM" id="MobiDB-lite"/>
    </source>
</evidence>
<dbReference type="EMBL" id="UYRT01007619">
    <property type="protein sequence ID" value="VDK42978.1"/>
    <property type="molecule type" value="Genomic_DNA"/>
</dbReference>
<reference evidence="2 3" key="2">
    <citation type="submission" date="2018-11" db="EMBL/GenBank/DDBJ databases">
        <authorList>
            <consortium name="Pathogen Informatics"/>
        </authorList>
    </citation>
    <scope>NUCLEOTIDE SEQUENCE [LARGE SCALE GENOMIC DNA]</scope>
</reference>
<dbReference type="WBParaSite" id="GPUH_0000417501-mRNA-1">
    <property type="protein sequence ID" value="GPUH_0000417501-mRNA-1"/>
    <property type="gene ID" value="GPUH_0000417501"/>
</dbReference>